<dbReference type="OrthoDB" id="6575720at2759"/>
<dbReference type="EMBL" id="KK852450">
    <property type="protein sequence ID" value="KDR23702.1"/>
    <property type="molecule type" value="Genomic_DNA"/>
</dbReference>
<keyword evidence="1" id="KW-0732">Signal</keyword>
<evidence type="ECO:0000313" key="2">
    <source>
        <dbReference type="EMBL" id="KDR23702.1"/>
    </source>
</evidence>
<dbReference type="InParanoid" id="A0A067RIT9"/>
<evidence type="ECO:0000256" key="1">
    <source>
        <dbReference type="SAM" id="SignalP"/>
    </source>
</evidence>
<sequence>MAANPWFLLFITSYTLQLNCFAVRIKSNGDSEDFLWTQDRQTRSLLDTGAVVTKFREGLDMAGKFLGLNTAQGVANLVSSSLLKARPQWLREGSDTSFEHGLFSGFFRLLGLDSTKLGAIALNAIIFIAQLISNSLIQKSSQTASGRSSYNEELEGSPVSWILDNPTVQLRDLLNRAQDQELADEVIRIIQERYTDEETGCIQVLVCKSSPFVRGMQKAVRALLNNEEDTKGWSRLTPIQRMYSDLPTMQEVIENGDQCEDRFPVCQILPPEP</sequence>
<proteinExistence type="predicted"/>
<name>A0A067RIT9_ZOONE</name>
<evidence type="ECO:0008006" key="4">
    <source>
        <dbReference type="Google" id="ProtNLM"/>
    </source>
</evidence>
<accession>A0A067RIT9</accession>
<dbReference type="AlphaFoldDB" id="A0A067RIT9"/>
<feature type="chain" id="PRO_5001648590" description="Peptidase A2 domain-containing protein" evidence="1">
    <location>
        <begin position="23"/>
        <end position="273"/>
    </location>
</feature>
<organism evidence="2 3">
    <name type="scientific">Zootermopsis nevadensis</name>
    <name type="common">Dampwood termite</name>
    <dbReference type="NCBI Taxonomy" id="136037"/>
    <lineage>
        <taxon>Eukaryota</taxon>
        <taxon>Metazoa</taxon>
        <taxon>Ecdysozoa</taxon>
        <taxon>Arthropoda</taxon>
        <taxon>Hexapoda</taxon>
        <taxon>Insecta</taxon>
        <taxon>Pterygota</taxon>
        <taxon>Neoptera</taxon>
        <taxon>Polyneoptera</taxon>
        <taxon>Dictyoptera</taxon>
        <taxon>Blattodea</taxon>
        <taxon>Blattoidea</taxon>
        <taxon>Termitoidae</taxon>
        <taxon>Termopsidae</taxon>
        <taxon>Zootermopsis</taxon>
    </lineage>
</organism>
<dbReference type="Proteomes" id="UP000027135">
    <property type="component" value="Unassembled WGS sequence"/>
</dbReference>
<evidence type="ECO:0000313" key="3">
    <source>
        <dbReference type="Proteomes" id="UP000027135"/>
    </source>
</evidence>
<keyword evidence="3" id="KW-1185">Reference proteome</keyword>
<dbReference type="eggNOG" id="ENOG502S9HT">
    <property type="taxonomic scope" value="Eukaryota"/>
</dbReference>
<protein>
    <recommendedName>
        <fullName evidence="4">Peptidase A2 domain-containing protein</fullName>
    </recommendedName>
</protein>
<gene>
    <name evidence="2" type="ORF">L798_13414</name>
</gene>
<reference evidence="2 3" key="1">
    <citation type="journal article" date="2014" name="Nat. Commun.">
        <title>Molecular traces of alternative social organization in a termite genome.</title>
        <authorList>
            <person name="Terrapon N."/>
            <person name="Li C."/>
            <person name="Robertson H.M."/>
            <person name="Ji L."/>
            <person name="Meng X."/>
            <person name="Booth W."/>
            <person name="Chen Z."/>
            <person name="Childers C.P."/>
            <person name="Glastad K.M."/>
            <person name="Gokhale K."/>
            <person name="Gowin J."/>
            <person name="Gronenberg W."/>
            <person name="Hermansen R.A."/>
            <person name="Hu H."/>
            <person name="Hunt B.G."/>
            <person name="Huylmans A.K."/>
            <person name="Khalil S.M."/>
            <person name="Mitchell R.D."/>
            <person name="Munoz-Torres M.C."/>
            <person name="Mustard J.A."/>
            <person name="Pan H."/>
            <person name="Reese J.T."/>
            <person name="Scharf M.E."/>
            <person name="Sun F."/>
            <person name="Vogel H."/>
            <person name="Xiao J."/>
            <person name="Yang W."/>
            <person name="Yang Z."/>
            <person name="Yang Z."/>
            <person name="Zhou J."/>
            <person name="Zhu J."/>
            <person name="Brent C.S."/>
            <person name="Elsik C.G."/>
            <person name="Goodisman M.A."/>
            <person name="Liberles D.A."/>
            <person name="Roe R.M."/>
            <person name="Vargo E.L."/>
            <person name="Vilcinskas A."/>
            <person name="Wang J."/>
            <person name="Bornberg-Bauer E."/>
            <person name="Korb J."/>
            <person name="Zhang G."/>
            <person name="Liebig J."/>
        </authorList>
    </citation>
    <scope>NUCLEOTIDE SEQUENCE [LARGE SCALE GENOMIC DNA]</scope>
    <source>
        <tissue evidence="2">Whole organism</tissue>
    </source>
</reference>
<feature type="signal peptide" evidence="1">
    <location>
        <begin position="1"/>
        <end position="22"/>
    </location>
</feature>
<dbReference type="OMA" id="GQMFGIN"/>